<organism evidence="2 3">
    <name type="scientific">Spirodela intermedia</name>
    <name type="common">Intermediate duckweed</name>
    <dbReference type="NCBI Taxonomy" id="51605"/>
    <lineage>
        <taxon>Eukaryota</taxon>
        <taxon>Viridiplantae</taxon>
        <taxon>Streptophyta</taxon>
        <taxon>Embryophyta</taxon>
        <taxon>Tracheophyta</taxon>
        <taxon>Spermatophyta</taxon>
        <taxon>Magnoliopsida</taxon>
        <taxon>Liliopsida</taxon>
        <taxon>Araceae</taxon>
        <taxon>Lemnoideae</taxon>
        <taxon>Spirodela</taxon>
    </lineage>
</organism>
<evidence type="ECO:0000313" key="3">
    <source>
        <dbReference type="Proteomes" id="UP000663760"/>
    </source>
</evidence>
<sequence length="380" mass="41138">MSALDDSVCVQVPATPLDEKKTLIEGNTEKFVVDEVSGWLRVFSDGTVDRTWTGPPEVQFLATPYFPSSANAAADGVTVHDLTVDTFSGLALRVYLPAGSEAEVGEHFPVLLHFHGGGFCISRPSWHMYYQFYARLAAATGAAVVSVYTRPAPEHRLPAAVDDCFAGLLWLRSLAQSPPPPAAAASSSGDHPAVAALRRRGDFSRVFLIGESSGGNLVHEVAALAGRQEDDFWAPLRLAGAVPIHPGFVRSTRSRSEMDCSLETPFLTLDMLDKFLYLALPEGATKDHPITCPMGPQAPEMAGLRMPPVMVVVAERDLIRDTEMEYCEAMKAAGKEVEVVEESGVGHSFYLNKLAVDFDPHVGSQTAALIESIKDFVNRH</sequence>
<evidence type="ECO:0000313" key="2">
    <source>
        <dbReference type="EMBL" id="CAA7400080.1"/>
    </source>
</evidence>
<dbReference type="PANTHER" id="PTHR23024:SF135">
    <property type="entry name" value="CELL DEATH ASSOCIATED PROTEIN"/>
    <property type="match status" value="1"/>
</dbReference>
<dbReference type="Proteomes" id="UP000663760">
    <property type="component" value="Chromosome 7"/>
</dbReference>
<accession>A0A7I8KQJ5</accession>
<name>A0A7I8KQJ5_SPIIN</name>
<dbReference type="InterPro" id="IPR050466">
    <property type="entry name" value="Carboxylest/Gibb_receptor"/>
</dbReference>
<reference evidence="2" key="1">
    <citation type="submission" date="2020-02" db="EMBL/GenBank/DDBJ databases">
        <authorList>
            <person name="Scholz U."/>
            <person name="Mascher M."/>
            <person name="Fiebig A."/>
        </authorList>
    </citation>
    <scope>NUCLEOTIDE SEQUENCE</scope>
</reference>
<dbReference type="Gene3D" id="3.40.50.1820">
    <property type="entry name" value="alpha/beta hydrolase"/>
    <property type="match status" value="1"/>
</dbReference>
<dbReference type="OrthoDB" id="408631at2759"/>
<dbReference type="SUPFAM" id="SSF53474">
    <property type="entry name" value="alpha/beta-Hydrolases"/>
    <property type="match status" value="1"/>
</dbReference>
<evidence type="ECO:0000259" key="1">
    <source>
        <dbReference type="Pfam" id="PF07859"/>
    </source>
</evidence>
<dbReference type="Pfam" id="PF07859">
    <property type="entry name" value="Abhydrolase_3"/>
    <property type="match status" value="1"/>
</dbReference>
<gene>
    <name evidence="2" type="ORF">SI8410_07010750</name>
</gene>
<dbReference type="AlphaFoldDB" id="A0A7I8KQJ5"/>
<dbReference type="GO" id="GO:0016787">
    <property type="term" value="F:hydrolase activity"/>
    <property type="evidence" value="ECO:0007669"/>
    <property type="project" value="InterPro"/>
</dbReference>
<keyword evidence="3" id="KW-1185">Reference proteome</keyword>
<proteinExistence type="predicted"/>
<dbReference type="InterPro" id="IPR013094">
    <property type="entry name" value="AB_hydrolase_3"/>
</dbReference>
<dbReference type="EMBL" id="LR746270">
    <property type="protein sequence ID" value="CAA7400080.1"/>
    <property type="molecule type" value="Genomic_DNA"/>
</dbReference>
<dbReference type="PANTHER" id="PTHR23024">
    <property type="entry name" value="ARYLACETAMIDE DEACETYLASE"/>
    <property type="match status" value="1"/>
</dbReference>
<feature type="domain" description="Alpha/beta hydrolase fold-3" evidence="1">
    <location>
        <begin position="111"/>
        <end position="350"/>
    </location>
</feature>
<dbReference type="InterPro" id="IPR029058">
    <property type="entry name" value="AB_hydrolase_fold"/>
</dbReference>
<protein>
    <recommendedName>
        <fullName evidence="1">Alpha/beta hydrolase fold-3 domain-containing protein</fullName>
    </recommendedName>
</protein>